<evidence type="ECO:0008006" key="3">
    <source>
        <dbReference type="Google" id="ProtNLM"/>
    </source>
</evidence>
<reference evidence="1 2" key="1">
    <citation type="submission" date="2020-06" db="EMBL/GenBank/DDBJ databases">
        <title>Transcriptomic and genomic resources for Thalictrum thalictroides and T. hernandezii: Facilitating candidate gene discovery in an emerging model plant lineage.</title>
        <authorList>
            <person name="Arias T."/>
            <person name="Riano-Pachon D.M."/>
            <person name="Di Stilio V.S."/>
        </authorList>
    </citation>
    <scope>NUCLEOTIDE SEQUENCE [LARGE SCALE GENOMIC DNA]</scope>
    <source>
        <strain evidence="2">cv. WT478/WT964</strain>
        <tissue evidence="1">Leaves</tissue>
    </source>
</reference>
<dbReference type="OrthoDB" id="6427864at2759"/>
<name>A0A7J6X5H4_THATH</name>
<evidence type="ECO:0000313" key="2">
    <source>
        <dbReference type="Proteomes" id="UP000554482"/>
    </source>
</evidence>
<organism evidence="1 2">
    <name type="scientific">Thalictrum thalictroides</name>
    <name type="common">Rue-anemone</name>
    <name type="synonym">Anemone thalictroides</name>
    <dbReference type="NCBI Taxonomy" id="46969"/>
    <lineage>
        <taxon>Eukaryota</taxon>
        <taxon>Viridiplantae</taxon>
        <taxon>Streptophyta</taxon>
        <taxon>Embryophyta</taxon>
        <taxon>Tracheophyta</taxon>
        <taxon>Spermatophyta</taxon>
        <taxon>Magnoliopsida</taxon>
        <taxon>Ranunculales</taxon>
        <taxon>Ranunculaceae</taxon>
        <taxon>Thalictroideae</taxon>
        <taxon>Thalictrum</taxon>
    </lineage>
</organism>
<dbReference type="AlphaFoldDB" id="A0A7J6X5H4"/>
<dbReference type="EMBL" id="JABWDY010006516">
    <property type="protein sequence ID" value="KAF5203622.1"/>
    <property type="molecule type" value="Genomic_DNA"/>
</dbReference>
<gene>
    <name evidence="1" type="ORF">FRX31_006791</name>
</gene>
<dbReference type="PANTHER" id="PTHR10492:SF57">
    <property type="entry name" value="ATP-DEPENDENT DNA HELICASE"/>
    <property type="match status" value="1"/>
</dbReference>
<proteinExistence type="predicted"/>
<comment type="caution">
    <text evidence="1">The sequence shown here is derived from an EMBL/GenBank/DDBJ whole genome shotgun (WGS) entry which is preliminary data.</text>
</comment>
<sequence>MRLRSNDLSLQMAKEIKVFSDWVLRLGEGRLPTKKMNDFDEPNWIKIPDDLLLQNNGNSIQIIIDAIYPDISNRYSEPNYLKDRCILTPTNDCADNVNKEFLSRISTTSRIYASADTISPMTELTNEQDLDYSMEYLNQLKTPTCNSAQFLDLNINIIDKTDAS</sequence>
<feature type="non-terminal residue" evidence="1">
    <location>
        <position position="1"/>
    </location>
</feature>
<keyword evidence="2" id="KW-1185">Reference proteome</keyword>
<evidence type="ECO:0000313" key="1">
    <source>
        <dbReference type="EMBL" id="KAF5203622.1"/>
    </source>
</evidence>
<protein>
    <recommendedName>
        <fullName evidence="3">Atp-dependent dna helicase</fullName>
    </recommendedName>
</protein>
<dbReference type="Proteomes" id="UP000554482">
    <property type="component" value="Unassembled WGS sequence"/>
</dbReference>
<accession>A0A7J6X5H4</accession>
<dbReference type="PANTHER" id="PTHR10492">
    <property type="match status" value="1"/>
</dbReference>